<evidence type="ECO:0000256" key="1">
    <source>
        <dbReference type="SAM" id="MobiDB-lite"/>
    </source>
</evidence>
<reference evidence="2 3" key="1">
    <citation type="journal article" date="2006" name="Mol. Plant Microbe Interact.">
        <title>Identification of open reading frames unique to a select agent: Ralstonia solanacearum race 3 biovar 2.</title>
        <authorList>
            <person name="Gabriel D.W."/>
            <person name="Allen C."/>
            <person name="Schell M."/>
            <person name="Denny T.P."/>
            <person name="Greenberg J.T."/>
            <person name="Duan Y.P."/>
            <person name="Flores-Cruz Z."/>
            <person name="Huang Q."/>
            <person name="Clifford J.M."/>
            <person name="Presting G."/>
            <person name="Gonzalez E.T."/>
            <person name="Reddy J."/>
            <person name="Elphinstone J."/>
            <person name="Swanson J."/>
            <person name="Yao J."/>
            <person name="Mulholland V."/>
            <person name="Liu L."/>
            <person name="Farmerie W."/>
            <person name="Patnaikuni M."/>
            <person name="Balogh B."/>
            <person name="Norman D."/>
            <person name="Alvarez A."/>
            <person name="Castillo J.A."/>
            <person name="Jones J."/>
            <person name="Saddler G."/>
            <person name="Walunas T."/>
            <person name="Zhukov A."/>
            <person name="Mikhailova N."/>
        </authorList>
    </citation>
    <scope>NUCLEOTIDE SEQUENCE [LARGE SCALE GENOMIC DNA]</scope>
    <source>
        <strain evidence="2 3">UW551</strain>
    </source>
</reference>
<sequence length="150" mass="15334">MPGGDAWESPAELGRSDTSAMDGWAGAPDDAARMRCFAVAAHAMPTPTGCQRPVMQTASAGAGAPVTAEAGWLMGSSGRGIVRLNAFVRVAIGTTRRSPMGMSPDGAIGNGRSTTVAAVFVRVDHSPYKKKAAQPSSGGHRAAQRVRKGA</sequence>
<dbReference type="EMBL" id="AAKL01000005">
    <property type="protein sequence ID" value="EAP74235.1"/>
    <property type="molecule type" value="Genomic_DNA"/>
</dbReference>
<protein>
    <submittedName>
        <fullName evidence="2">Uncharacterized protein</fullName>
    </submittedName>
</protein>
<gene>
    <name evidence="2" type="ORF">RRSL_04181</name>
</gene>
<proteinExistence type="predicted"/>
<comment type="caution">
    <text evidence="2">The sequence shown here is derived from an EMBL/GenBank/DDBJ whole genome shotgun (WGS) entry which is preliminary data.</text>
</comment>
<feature type="region of interest" description="Disordered" evidence="1">
    <location>
        <begin position="1"/>
        <end position="23"/>
    </location>
</feature>
<accession>A0AB33VHH1</accession>
<feature type="region of interest" description="Disordered" evidence="1">
    <location>
        <begin position="127"/>
        <end position="150"/>
    </location>
</feature>
<dbReference type="Proteomes" id="UP000005933">
    <property type="component" value="Unassembled WGS sequence"/>
</dbReference>
<evidence type="ECO:0000313" key="3">
    <source>
        <dbReference type="Proteomes" id="UP000005933"/>
    </source>
</evidence>
<name>A0AB33VHH1_RALSU</name>
<organism evidence="2 3">
    <name type="scientific">Ralstonia solanacearum (strain UW551)</name>
    <dbReference type="NCBI Taxonomy" id="342110"/>
    <lineage>
        <taxon>Bacteria</taxon>
        <taxon>Pseudomonadati</taxon>
        <taxon>Pseudomonadota</taxon>
        <taxon>Betaproteobacteria</taxon>
        <taxon>Burkholderiales</taxon>
        <taxon>Burkholderiaceae</taxon>
        <taxon>Ralstonia</taxon>
        <taxon>Ralstonia solanacearum species complex</taxon>
    </lineage>
</organism>
<evidence type="ECO:0000313" key="2">
    <source>
        <dbReference type="EMBL" id="EAP74235.1"/>
    </source>
</evidence>
<dbReference type="AlphaFoldDB" id="A0AB33VHH1"/>